<gene>
    <name evidence="1" type="ORF">BTG_12010</name>
</gene>
<accession>A0A9W3J882</accession>
<reference evidence="1 2" key="1">
    <citation type="submission" date="2012-08" db="EMBL/GenBank/DDBJ databases">
        <authorList>
            <person name="Doggett N."/>
            <person name="Teshima H."/>
            <person name="Bruce D."/>
            <person name="Detter J.C."/>
            <person name="Johnson S.L."/>
            <person name="Han C."/>
        </authorList>
    </citation>
    <scope>NUCLEOTIDE SEQUENCE [LARGE SCALE GENOMIC DNA]</scope>
    <source>
        <strain evidence="1 2">HD-771</strain>
    </source>
</reference>
<evidence type="ECO:0008006" key="3">
    <source>
        <dbReference type="Google" id="ProtNLM"/>
    </source>
</evidence>
<protein>
    <recommendedName>
        <fullName evidence="3">Major virion structural protein</fullName>
    </recommendedName>
</protein>
<dbReference type="KEGG" id="bti:BTG_12010"/>
<dbReference type="Proteomes" id="UP000005259">
    <property type="component" value="Chromosome"/>
</dbReference>
<dbReference type="RefSeq" id="WP_001146340.1">
    <property type="nucleotide sequence ID" value="NC_018500.1"/>
</dbReference>
<proteinExistence type="predicted"/>
<dbReference type="Gene3D" id="2.60.40.10">
    <property type="entry name" value="Immunoglobulins"/>
    <property type="match status" value="1"/>
</dbReference>
<name>A0A9W3J882_BACTU</name>
<dbReference type="AlphaFoldDB" id="A0A9W3J882"/>
<organism evidence="1 2">
    <name type="scientific">Bacillus thuringiensis HD-771</name>
    <dbReference type="NCBI Taxonomy" id="1218175"/>
    <lineage>
        <taxon>Bacteria</taxon>
        <taxon>Bacillati</taxon>
        <taxon>Bacillota</taxon>
        <taxon>Bacilli</taxon>
        <taxon>Bacillales</taxon>
        <taxon>Bacillaceae</taxon>
        <taxon>Bacillus</taxon>
        <taxon>Bacillus cereus group</taxon>
    </lineage>
</organism>
<dbReference type="InterPro" id="IPR013783">
    <property type="entry name" value="Ig-like_fold"/>
</dbReference>
<dbReference type="EMBL" id="CP003752">
    <property type="protein sequence ID" value="AFQ15858.1"/>
    <property type="molecule type" value="Genomic_DNA"/>
</dbReference>
<sequence>MPYIDSTPALSPYKVREGNLQHGFMDLLIKHGWTKVVEFKKAVTGSYYVTDHPLEGRHDEKFTVANHIILRNARGDLFGFAVVADWKEFTAHDKGIPYYNAFKSTATEKEALINYMAKEFEKRKVNTSLYFYMLEKLPDVKEGDKLFTPWGTGSSADEKRLQMALDIEVTQIDFKSTSAGSEFVKQANPVVMQSPIVESSLRSPLLENIDYPYMHTNWWVDSEINIKGHIDSNSLFLIIQTDNTPMWENNVVPIVPIYFGDIEAIDEGDPAIALFAGTVPKGTDTNGVAAYNFDDIKIKGGRQIMPVLKKYPSNPSNGVDSVMVSRTKLGSRYQSYYLSWNAPAQDMPPKRVSEVGNKQYPRAWERINNYQFNPSRYSDKVQTSFIYLIHPEEGVRGYLKNSVGFNSINMGSSELRIRQESCPEKVFDVYQCVPVSAISPLTKRPSTQFRPMGLGLYKEALNTSKKPAANKTLVNVSNLKATNPQEGTVLLTWTNPNDMELSTVNIFVNGMKYATGVTEVESYTIKNVTKGNGVKIKLVSVDMKGNESAGIEVSVNVM</sequence>
<evidence type="ECO:0000313" key="1">
    <source>
        <dbReference type="EMBL" id="AFQ15858.1"/>
    </source>
</evidence>
<evidence type="ECO:0000313" key="2">
    <source>
        <dbReference type="Proteomes" id="UP000005259"/>
    </source>
</evidence>